<dbReference type="KEGG" id="swi:Swit_4422"/>
<gene>
    <name evidence="1" type="ordered locus">Swit_4422</name>
</gene>
<evidence type="ECO:0000313" key="1">
    <source>
        <dbReference type="EMBL" id="ABQ70760.1"/>
    </source>
</evidence>
<reference evidence="1 2" key="1">
    <citation type="journal article" date="2010" name="J. Bacteriol.">
        <title>Genome sequence of the dioxin-mineralizing bacterium Sphingomonas wittichii RW1.</title>
        <authorList>
            <person name="Miller T.R."/>
            <person name="Delcher A.L."/>
            <person name="Salzberg S.L."/>
            <person name="Saunders E."/>
            <person name="Detter J.C."/>
            <person name="Halden R.U."/>
        </authorList>
    </citation>
    <scope>NUCLEOTIDE SEQUENCE [LARGE SCALE GENOMIC DNA]</scope>
    <source>
        <strain evidence="2">DSM 6014 / CCUG 31198 / JCM 15750 / NBRC 105917 / EY 4224 / RW1</strain>
    </source>
</reference>
<accession>A0A9J9LG63</accession>
<dbReference type="Proteomes" id="UP000001989">
    <property type="component" value="Chromosome"/>
</dbReference>
<organism evidence="1 2">
    <name type="scientific">Rhizorhabdus wittichii (strain DSM 6014 / CCUG 31198 / JCM 15750 / NBRC 105917 / EY 4224 / RW1)</name>
    <name type="common">Sphingomonas wittichii</name>
    <dbReference type="NCBI Taxonomy" id="392499"/>
    <lineage>
        <taxon>Bacteria</taxon>
        <taxon>Pseudomonadati</taxon>
        <taxon>Pseudomonadota</taxon>
        <taxon>Alphaproteobacteria</taxon>
        <taxon>Sphingomonadales</taxon>
        <taxon>Sphingomonadaceae</taxon>
        <taxon>Rhizorhabdus</taxon>
    </lineage>
</organism>
<dbReference type="AlphaFoldDB" id="A0A9J9LG63"/>
<dbReference type="EMBL" id="CP000699">
    <property type="protein sequence ID" value="ABQ70760.1"/>
    <property type="molecule type" value="Genomic_DNA"/>
</dbReference>
<name>A0A9J9LG63_RHIWR</name>
<protein>
    <submittedName>
        <fullName evidence="1">Uncharacterized protein</fullName>
    </submittedName>
</protein>
<evidence type="ECO:0000313" key="2">
    <source>
        <dbReference type="Proteomes" id="UP000001989"/>
    </source>
</evidence>
<keyword evidence="2" id="KW-1185">Reference proteome</keyword>
<sequence length="230" mass="25837">MWKMESRMAKDPNYDRYEGIVTLPNPWGPPPRPYRVDEDGRIIYRDEDFDAVRSLGEEKPVRFAQAGVMDWDELARKAAKERAKVPTKVIVDPSCETIPAAYDPFVQKTALEAFERSVNDEAAGKVENGFFASPKIFDDGYSVGPIFKSGFQRRILRDSVKRMKHGWVGSFIDGTFPPELFVHAHPNNRPPSPPGKGDKEVSNEIDVPIASIDSAGNLFCVLPGRKRGDR</sequence>
<proteinExistence type="predicted"/>